<dbReference type="InterPro" id="IPR001254">
    <property type="entry name" value="Trypsin_dom"/>
</dbReference>
<evidence type="ECO:0000259" key="12">
    <source>
        <dbReference type="PROSITE" id="PS50240"/>
    </source>
</evidence>
<dbReference type="EMBL" id="KE524778">
    <property type="protein sequence ID" value="KFB36369.1"/>
    <property type="molecule type" value="Genomic_DNA"/>
</dbReference>
<dbReference type="PROSITE" id="PS51888">
    <property type="entry name" value="CLIP"/>
    <property type="match status" value="2"/>
</dbReference>
<keyword evidence="16" id="KW-1185">Reference proteome</keyword>
<dbReference type="InterPro" id="IPR022700">
    <property type="entry name" value="CLIP"/>
</dbReference>
<dbReference type="PROSITE" id="PS50240">
    <property type="entry name" value="TRYPSIN_DOM"/>
    <property type="match status" value="1"/>
</dbReference>
<dbReference type="Gene3D" id="2.40.10.10">
    <property type="entry name" value="Trypsin-like serine proteases"/>
    <property type="match status" value="2"/>
</dbReference>
<reference evidence="14 16" key="1">
    <citation type="journal article" date="2014" name="BMC Genomics">
        <title>Genome sequence of Anopheles sinensis provides insight into genetics basis of mosquito competence for malaria parasites.</title>
        <authorList>
            <person name="Zhou D."/>
            <person name="Zhang D."/>
            <person name="Ding G."/>
            <person name="Shi L."/>
            <person name="Hou Q."/>
            <person name="Ye Y."/>
            <person name="Xu Y."/>
            <person name="Zhou H."/>
            <person name="Xiong C."/>
            <person name="Li S."/>
            <person name="Yu J."/>
            <person name="Hong S."/>
            <person name="Yu X."/>
            <person name="Zou P."/>
            <person name="Chen C."/>
            <person name="Chang X."/>
            <person name="Wang W."/>
            <person name="Lv Y."/>
            <person name="Sun Y."/>
            <person name="Ma L."/>
            <person name="Shen B."/>
            <person name="Zhu C."/>
        </authorList>
    </citation>
    <scope>NUCLEOTIDE SEQUENCE [LARGE SCALE GENOMIC DNA]</scope>
</reference>
<dbReference type="Gene3D" id="3.30.1640.30">
    <property type="match status" value="2"/>
</dbReference>
<feature type="domain" description="Clip" evidence="13">
    <location>
        <begin position="394"/>
        <end position="454"/>
    </location>
</feature>
<accession>A0A084VEH5</accession>
<name>A0A084VEH5_ANOSI</name>
<evidence type="ECO:0000313" key="16">
    <source>
        <dbReference type="Proteomes" id="UP000030765"/>
    </source>
</evidence>
<keyword evidence="8" id="KW-0391">Immunity</keyword>
<feature type="domain" description="Clip" evidence="13">
    <location>
        <begin position="111"/>
        <end position="169"/>
    </location>
</feature>
<gene>
    <name evidence="14" type="ORF">ZHAS_00003530</name>
</gene>
<evidence type="ECO:0000259" key="13">
    <source>
        <dbReference type="PROSITE" id="PS51888"/>
    </source>
</evidence>
<dbReference type="SMART" id="SM00680">
    <property type="entry name" value="CLIP"/>
    <property type="match status" value="4"/>
</dbReference>
<evidence type="ECO:0000313" key="14">
    <source>
        <dbReference type="EMBL" id="KFB36369.1"/>
    </source>
</evidence>
<dbReference type="Pfam" id="PF00089">
    <property type="entry name" value="Trypsin"/>
    <property type="match status" value="1"/>
</dbReference>
<dbReference type="InterPro" id="IPR001314">
    <property type="entry name" value="Peptidase_S1A"/>
</dbReference>
<feature type="domain" description="Peptidase S1" evidence="12">
    <location>
        <begin position="506"/>
        <end position="744"/>
    </location>
</feature>
<dbReference type="FunFam" id="2.40.10.10:FF:000028">
    <property type="entry name" value="Serine protease easter"/>
    <property type="match status" value="1"/>
</dbReference>
<dbReference type="VEuPathDB" id="VectorBase:ASIS008093"/>
<dbReference type="PANTHER" id="PTHR24256">
    <property type="entry name" value="TRYPTASE-RELATED"/>
    <property type="match status" value="1"/>
</dbReference>
<keyword evidence="3" id="KW-0399">Innate immunity</keyword>
<dbReference type="InterPro" id="IPR009003">
    <property type="entry name" value="Peptidase_S1_PA"/>
</dbReference>
<evidence type="ECO:0000256" key="7">
    <source>
        <dbReference type="ARBA" id="ARBA00022825"/>
    </source>
</evidence>
<dbReference type="GO" id="GO:0006508">
    <property type="term" value="P:proteolysis"/>
    <property type="evidence" value="ECO:0007669"/>
    <property type="project" value="UniProtKB-KW"/>
</dbReference>
<evidence type="ECO:0000256" key="2">
    <source>
        <dbReference type="ARBA" id="ARBA00022525"/>
    </source>
</evidence>
<dbReference type="InterPro" id="IPR018114">
    <property type="entry name" value="TRYPSIN_HIS"/>
</dbReference>
<dbReference type="STRING" id="74873.A0A084VEH5"/>
<dbReference type="AlphaFoldDB" id="A0A084VEH5"/>
<evidence type="ECO:0000256" key="9">
    <source>
        <dbReference type="ARBA" id="ARBA00023157"/>
    </source>
</evidence>
<dbReference type="InterPro" id="IPR038565">
    <property type="entry name" value="CLIP_sf"/>
</dbReference>
<comment type="similarity">
    <text evidence="11">Belongs to the peptidase S1 family. CLIP subfamily.</text>
</comment>
<dbReference type="InterPro" id="IPR043504">
    <property type="entry name" value="Peptidase_S1_PA_chymotrypsin"/>
</dbReference>
<keyword evidence="7" id="KW-0720">Serine protease</keyword>
<evidence type="ECO:0000256" key="3">
    <source>
        <dbReference type="ARBA" id="ARBA00022588"/>
    </source>
</evidence>
<dbReference type="SUPFAM" id="SSF50494">
    <property type="entry name" value="Trypsin-like serine proteases"/>
    <property type="match status" value="1"/>
</dbReference>
<keyword evidence="6" id="KW-0378">Hydrolase</keyword>
<dbReference type="GO" id="GO:0045087">
    <property type="term" value="P:innate immune response"/>
    <property type="evidence" value="ECO:0007669"/>
    <property type="project" value="UniProtKB-KW"/>
</dbReference>
<keyword evidence="5" id="KW-0732">Signal</keyword>
<dbReference type="InterPro" id="IPR051487">
    <property type="entry name" value="Ser/Thr_Proteases_Immune/Dev"/>
</dbReference>
<evidence type="ECO:0000313" key="15">
    <source>
        <dbReference type="EnsemblMetazoa" id="ASIC003530-PA"/>
    </source>
</evidence>
<dbReference type="CDD" id="cd00190">
    <property type="entry name" value="Tryp_SPc"/>
    <property type="match status" value="1"/>
</dbReference>
<evidence type="ECO:0000256" key="10">
    <source>
        <dbReference type="ARBA" id="ARBA00023180"/>
    </source>
</evidence>
<dbReference type="PROSITE" id="PS00134">
    <property type="entry name" value="TRYPSIN_HIS"/>
    <property type="match status" value="1"/>
</dbReference>
<dbReference type="GO" id="GO:0005576">
    <property type="term" value="C:extracellular region"/>
    <property type="evidence" value="ECO:0007669"/>
    <property type="project" value="UniProtKB-SubCell"/>
</dbReference>
<evidence type="ECO:0000256" key="8">
    <source>
        <dbReference type="ARBA" id="ARBA00022859"/>
    </source>
</evidence>
<dbReference type="EMBL" id="ATLV01012278">
    <property type="status" value="NOT_ANNOTATED_CDS"/>
    <property type="molecule type" value="Genomic_DNA"/>
</dbReference>
<keyword evidence="4" id="KW-0645">Protease</keyword>
<sequence>MRRLPVRDCKLTSASTILHEPSADYHRARRVALEGYGHRRVVLKSVAHGFVFCVAISNRAAVEPLPPAVATIWKYLNHRTGCMARIVRLLVALAGLGCTIGCGVHAEGTVTCQTRAATPQQGRCVPVSKCPAIKQHLLRLQFRSEDQFEAFLIERSCSYGRDGTLHVCCTGKLVERQKPLKANEEHDCEEPCVPIEDCPAVYGRSMVLQKRYDRSLHRQLRDGFCHEQPNGQLFVCCDPERYANSSASAGTRQLAKRVSWQSCTTPFGDDGKCVPPARCAMVDDPDTIGSELEAFTIGCDPVANQSQLCCTESLLLFDQDAGVECETDAGAAGVCSESERCLDFLEATEQDSYVRRNWCYTNLQQVDYLCCASDRIKEAPPLEFGIRAGEDPVACSTPINRPGFCVPLAQCGPVARLLRLISERGTTATPDEGRFLRGSLCATPAGATGYHVCCDATAVQTTTTAAPAPASSPAPATAASGGLLSHPNMRLFDRTNCGLPGTVNKIAFGQQARLFQYPWMAMIVYASSTGTEASECAGTVINVRYVLTAAHCIDGQMERLRYVRIGEYDTRTDPDCEDDACAAPIQRYGVEDAVINPNFTRIVRSGHDIGLLRLNRTIDFSSGDVAPVCLPFTTGLMGFDPTLYWITGWGLTERLEVSPVLLQARIPPVSCSLNNYAICAGFGNATLHCEGDSGGPMKAQVPEYNFRFVQFGVISAGPRCGAQGVPGISSRVSYFMQWILDNIRA</sequence>
<comment type="subcellular location">
    <subcellularLocation>
        <location evidence="1">Secreted</location>
    </subcellularLocation>
</comment>
<dbReference type="OMA" id="KCVPPAR"/>
<dbReference type="Proteomes" id="UP000030765">
    <property type="component" value="Unassembled WGS sequence"/>
</dbReference>
<keyword evidence="2" id="KW-0964">Secreted</keyword>
<evidence type="ECO:0000256" key="4">
    <source>
        <dbReference type="ARBA" id="ARBA00022670"/>
    </source>
</evidence>
<evidence type="ECO:0000256" key="11">
    <source>
        <dbReference type="ARBA" id="ARBA00024195"/>
    </source>
</evidence>
<dbReference type="PRINTS" id="PR00722">
    <property type="entry name" value="CHYMOTRYPSIN"/>
</dbReference>
<dbReference type="SMART" id="SM00020">
    <property type="entry name" value="Tryp_SPc"/>
    <property type="match status" value="1"/>
</dbReference>
<protein>
    <submittedName>
        <fullName evidence="14">AGAP003686-PA-like protein</fullName>
    </submittedName>
</protein>
<dbReference type="OrthoDB" id="7717969at2759"/>
<keyword evidence="9" id="KW-1015">Disulfide bond</keyword>
<proteinExistence type="inferred from homology"/>
<dbReference type="VEuPathDB" id="VectorBase:ASIC003530"/>
<reference evidence="15" key="2">
    <citation type="submission" date="2020-05" db="UniProtKB">
        <authorList>
            <consortium name="EnsemblMetazoa"/>
        </authorList>
    </citation>
    <scope>IDENTIFICATION</scope>
</reference>
<evidence type="ECO:0000256" key="5">
    <source>
        <dbReference type="ARBA" id="ARBA00022729"/>
    </source>
</evidence>
<dbReference type="EnsemblMetazoa" id="ASIC003530-RA">
    <property type="protein sequence ID" value="ASIC003530-PA"/>
    <property type="gene ID" value="ASIC003530"/>
</dbReference>
<evidence type="ECO:0000256" key="6">
    <source>
        <dbReference type="ARBA" id="ARBA00022801"/>
    </source>
</evidence>
<evidence type="ECO:0000256" key="1">
    <source>
        <dbReference type="ARBA" id="ARBA00004613"/>
    </source>
</evidence>
<dbReference type="GO" id="GO:0004252">
    <property type="term" value="F:serine-type endopeptidase activity"/>
    <property type="evidence" value="ECO:0007669"/>
    <property type="project" value="InterPro"/>
</dbReference>
<organism evidence="14">
    <name type="scientific">Anopheles sinensis</name>
    <name type="common">Mosquito</name>
    <dbReference type="NCBI Taxonomy" id="74873"/>
    <lineage>
        <taxon>Eukaryota</taxon>
        <taxon>Metazoa</taxon>
        <taxon>Ecdysozoa</taxon>
        <taxon>Arthropoda</taxon>
        <taxon>Hexapoda</taxon>
        <taxon>Insecta</taxon>
        <taxon>Pterygota</taxon>
        <taxon>Neoptera</taxon>
        <taxon>Endopterygota</taxon>
        <taxon>Diptera</taxon>
        <taxon>Nematocera</taxon>
        <taxon>Culicoidea</taxon>
        <taxon>Culicidae</taxon>
        <taxon>Anophelinae</taxon>
        <taxon>Anopheles</taxon>
    </lineage>
</organism>
<dbReference type="Pfam" id="PF12032">
    <property type="entry name" value="CLIP"/>
    <property type="match status" value="2"/>
</dbReference>
<keyword evidence="10" id="KW-0325">Glycoprotein</keyword>